<evidence type="ECO:0000256" key="6">
    <source>
        <dbReference type="ARBA" id="ARBA00022729"/>
    </source>
</evidence>
<dbReference type="InterPro" id="IPR014718">
    <property type="entry name" value="GH-type_carb-bd"/>
</dbReference>
<feature type="signal peptide" evidence="11">
    <location>
        <begin position="1"/>
        <end position="17"/>
    </location>
</feature>
<dbReference type="Proteomes" id="UP000800036">
    <property type="component" value="Unassembled WGS sequence"/>
</dbReference>
<dbReference type="PANTHER" id="PTHR32018">
    <property type="entry name" value="RHAMNOGALACTURONATE LYASE FAMILY PROTEIN"/>
    <property type="match status" value="1"/>
</dbReference>
<dbReference type="GO" id="GO:0000272">
    <property type="term" value="P:polysaccharide catabolic process"/>
    <property type="evidence" value="ECO:0007669"/>
    <property type="project" value="UniProtKB-KW"/>
</dbReference>
<dbReference type="InterPro" id="IPR011013">
    <property type="entry name" value="Gal_mutarotase_sf_dom"/>
</dbReference>
<keyword evidence="10" id="KW-0624">Polysaccharide degradation</keyword>
<evidence type="ECO:0000313" key="15">
    <source>
        <dbReference type="Proteomes" id="UP000800036"/>
    </source>
</evidence>
<keyword evidence="7" id="KW-0325">Glycoprotein</keyword>
<dbReference type="Pfam" id="PF14686">
    <property type="entry name" value="fn3_3"/>
    <property type="match status" value="1"/>
</dbReference>
<keyword evidence="15" id="KW-1185">Reference proteome</keyword>
<dbReference type="SUPFAM" id="SSF49452">
    <property type="entry name" value="Starch-binding domain-like"/>
    <property type="match status" value="1"/>
</dbReference>
<sequence length="658" mass="73658">MRFQTTLLTLLSSTALAVLNASQDAASLTIANERLVASVSKTRGYVNVLTLDGQNLLGTEDGNTGVGPYLDCYCIPSGFWTPGRGKQVDYQLFNGTDSTGKKYGGISMGETYTATGQRLEQYWFLKEGETGLHTFSRVIYNNKTTPFLRNLQEFRTMFRPNHNPPLFTHFVTNEKFAAPRPDTAGQVTVQDATWYLPQNDSPYVQGVGDYFTKYTFQDTWRNHKAHGMYADGSASNGTSFGAWLVHNTVETYYNGPVHSDLVVDGIVYNYMVSNHHGDQTPNITDGWDRTFGPQYFHFNKGGSLDQLRSDAEQYGLRPDWNAEFYDTIAKHVPNLVSTSGRGTFSAKVKLPQGAKNAIAILTESGRNFQDNVYDHKAYQYWGEVGRNGDVTIPRVVAGKYRLTIYADGIFGDFVIDNVAISAGRETKLRPEWKQESAGTELFRIGTPDKSSGEYRHGHAASPTHPLLTEEYRLYWAAYDFVDEFPEGVTYKVGRDDPAKALNYVHWSVYGGKANYERPEPVYNNINNWTVLFDTKANQLRGKKTATFTVQLAGAKTAAGNTDVFNASEPYANLPYTVNVNGKDLEPWIIPYHQSSSCAVRSAVICYNIAHKFTFDTKLLKAGENTFVLSLPYNATNYESALLPESIYVQYDALRLEVK</sequence>
<accession>A0A6A5V5A5</accession>
<evidence type="ECO:0000259" key="12">
    <source>
        <dbReference type="Pfam" id="PF14683"/>
    </source>
</evidence>
<dbReference type="PANTHER" id="PTHR32018:SF9">
    <property type="entry name" value="RHAMNOGALACTURONATE LYASE B"/>
    <property type="match status" value="1"/>
</dbReference>
<keyword evidence="8 14" id="KW-0456">Lyase</keyword>
<dbReference type="SUPFAM" id="SSF74650">
    <property type="entry name" value="Galactose mutarotase-like"/>
    <property type="match status" value="1"/>
</dbReference>
<dbReference type="EC" id="4.2.2.23" evidence="4"/>
<dbReference type="InterPro" id="IPR029413">
    <property type="entry name" value="RG-lyase_II"/>
</dbReference>
<dbReference type="InterPro" id="IPR029411">
    <property type="entry name" value="RG-lyase_III"/>
</dbReference>
<dbReference type="Gene3D" id="2.60.40.1120">
    <property type="entry name" value="Carboxypeptidase-like, regulatory domain"/>
    <property type="match status" value="1"/>
</dbReference>
<feature type="domain" description="Rhamnogalacturonan lyase" evidence="13">
    <location>
        <begin position="351"/>
        <end position="428"/>
    </location>
</feature>
<evidence type="ECO:0000256" key="5">
    <source>
        <dbReference type="ARBA" id="ARBA00022525"/>
    </source>
</evidence>
<dbReference type="CDD" id="cd10316">
    <property type="entry name" value="RGL4_M"/>
    <property type="match status" value="1"/>
</dbReference>
<dbReference type="OrthoDB" id="2130367at2759"/>
<name>A0A6A5V5A5_9PLEO</name>
<proteinExistence type="inferred from homology"/>
<dbReference type="EMBL" id="ML976687">
    <property type="protein sequence ID" value="KAF1972411.1"/>
    <property type="molecule type" value="Genomic_DNA"/>
</dbReference>
<protein>
    <recommendedName>
        <fullName evidence="4">rhamnogalacturonan endolyase</fullName>
        <ecNumber evidence="4">4.2.2.23</ecNumber>
    </recommendedName>
</protein>
<dbReference type="GO" id="GO:0102210">
    <property type="term" value="F:rhamnogalacturonan endolyase activity"/>
    <property type="evidence" value="ECO:0007669"/>
    <property type="project" value="UniProtKB-EC"/>
</dbReference>
<comment type="similarity">
    <text evidence="3">Belongs to the polysaccharide lyase 4 family.</text>
</comment>
<keyword evidence="9" id="KW-0119">Carbohydrate metabolism</keyword>
<evidence type="ECO:0000259" key="13">
    <source>
        <dbReference type="Pfam" id="PF14686"/>
    </source>
</evidence>
<comment type="subcellular location">
    <subcellularLocation>
        <location evidence="2">Secreted</location>
    </subcellularLocation>
</comment>
<evidence type="ECO:0000256" key="8">
    <source>
        <dbReference type="ARBA" id="ARBA00023239"/>
    </source>
</evidence>
<evidence type="ECO:0000256" key="4">
    <source>
        <dbReference type="ARBA" id="ARBA00012437"/>
    </source>
</evidence>
<organism evidence="14 15">
    <name type="scientific">Bimuria novae-zelandiae CBS 107.79</name>
    <dbReference type="NCBI Taxonomy" id="1447943"/>
    <lineage>
        <taxon>Eukaryota</taxon>
        <taxon>Fungi</taxon>
        <taxon>Dikarya</taxon>
        <taxon>Ascomycota</taxon>
        <taxon>Pezizomycotina</taxon>
        <taxon>Dothideomycetes</taxon>
        <taxon>Pleosporomycetidae</taxon>
        <taxon>Pleosporales</taxon>
        <taxon>Massarineae</taxon>
        <taxon>Didymosphaeriaceae</taxon>
        <taxon>Bimuria</taxon>
    </lineage>
</organism>
<evidence type="ECO:0000256" key="7">
    <source>
        <dbReference type="ARBA" id="ARBA00023180"/>
    </source>
</evidence>
<dbReference type="CDD" id="cd10320">
    <property type="entry name" value="RGL4_N"/>
    <property type="match status" value="1"/>
</dbReference>
<comment type="catalytic activity">
    <reaction evidence="1">
        <text>Endotype eliminative cleavage of L-alpha-rhamnopyranosyl-(1-&gt;4)-alpha-D-galactopyranosyluronic acid bonds of rhamnogalacturonan I domains in ramified hairy regions of pectin leaving L-rhamnopyranose at the reducing end and 4-deoxy-4,5-unsaturated D-galactopyranosyluronic acid at the non-reducing end.</text>
        <dbReference type="EC" id="4.2.2.23"/>
    </reaction>
</comment>
<evidence type="ECO:0000256" key="10">
    <source>
        <dbReference type="ARBA" id="ARBA00023326"/>
    </source>
</evidence>
<evidence type="ECO:0000313" key="14">
    <source>
        <dbReference type="EMBL" id="KAF1972411.1"/>
    </source>
</evidence>
<dbReference type="GO" id="GO:0005576">
    <property type="term" value="C:extracellular region"/>
    <property type="evidence" value="ECO:0007669"/>
    <property type="project" value="UniProtKB-SubCell"/>
</dbReference>
<evidence type="ECO:0000256" key="2">
    <source>
        <dbReference type="ARBA" id="ARBA00004613"/>
    </source>
</evidence>
<evidence type="ECO:0000256" key="9">
    <source>
        <dbReference type="ARBA" id="ARBA00023277"/>
    </source>
</evidence>
<dbReference type="SUPFAM" id="SSF49785">
    <property type="entry name" value="Galactose-binding domain-like"/>
    <property type="match status" value="1"/>
</dbReference>
<feature type="domain" description="Rhamnogalacturonan lyase" evidence="12">
    <location>
        <begin position="441"/>
        <end position="655"/>
    </location>
</feature>
<keyword evidence="5" id="KW-0964">Secreted</keyword>
<evidence type="ECO:0000256" key="11">
    <source>
        <dbReference type="SAM" id="SignalP"/>
    </source>
</evidence>
<evidence type="ECO:0000256" key="3">
    <source>
        <dbReference type="ARBA" id="ARBA00010418"/>
    </source>
</evidence>
<dbReference type="Gene3D" id="2.70.98.10">
    <property type="match status" value="1"/>
</dbReference>
<dbReference type="InterPro" id="IPR008979">
    <property type="entry name" value="Galactose-bd-like_sf"/>
</dbReference>
<reference evidence="14" key="1">
    <citation type="journal article" date="2020" name="Stud. Mycol.">
        <title>101 Dothideomycetes genomes: a test case for predicting lifestyles and emergence of pathogens.</title>
        <authorList>
            <person name="Haridas S."/>
            <person name="Albert R."/>
            <person name="Binder M."/>
            <person name="Bloem J."/>
            <person name="Labutti K."/>
            <person name="Salamov A."/>
            <person name="Andreopoulos B."/>
            <person name="Baker S."/>
            <person name="Barry K."/>
            <person name="Bills G."/>
            <person name="Bluhm B."/>
            <person name="Cannon C."/>
            <person name="Castanera R."/>
            <person name="Culley D."/>
            <person name="Daum C."/>
            <person name="Ezra D."/>
            <person name="Gonzalez J."/>
            <person name="Henrissat B."/>
            <person name="Kuo A."/>
            <person name="Liang C."/>
            <person name="Lipzen A."/>
            <person name="Lutzoni F."/>
            <person name="Magnuson J."/>
            <person name="Mondo S."/>
            <person name="Nolan M."/>
            <person name="Ohm R."/>
            <person name="Pangilinan J."/>
            <person name="Park H.-J."/>
            <person name="Ramirez L."/>
            <person name="Alfaro M."/>
            <person name="Sun H."/>
            <person name="Tritt A."/>
            <person name="Yoshinaga Y."/>
            <person name="Zwiers L.-H."/>
            <person name="Turgeon B."/>
            <person name="Goodwin S."/>
            <person name="Spatafora J."/>
            <person name="Crous P."/>
            <person name="Grigoriev I."/>
        </authorList>
    </citation>
    <scope>NUCLEOTIDE SEQUENCE</scope>
    <source>
        <strain evidence="14">CBS 107.79</strain>
    </source>
</reference>
<dbReference type="InterPro" id="IPR051850">
    <property type="entry name" value="Polysacch_Lyase_4"/>
</dbReference>
<dbReference type="AlphaFoldDB" id="A0A6A5V5A5"/>
<dbReference type="Pfam" id="PF14683">
    <property type="entry name" value="CBM-like"/>
    <property type="match status" value="1"/>
</dbReference>
<keyword evidence="6 11" id="KW-0732">Signal</keyword>
<dbReference type="InterPro" id="IPR013784">
    <property type="entry name" value="Carb-bd-like_fold"/>
</dbReference>
<evidence type="ECO:0000256" key="1">
    <source>
        <dbReference type="ARBA" id="ARBA00001324"/>
    </source>
</evidence>
<dbReference type="GO" id="GO:0030246">
    <property type="term" value="F:carbohydrate binding"/>
    <property type="evidence" value="ECO:0007669"/>
    <property type="project" value="InterPro"/>
</dbReference>
<feature type="chain" id="PRO_5025341964" description="rhamnogalacturonan endolyase" evidence="11">
    <location>
        <begin position="18"/>
        <end position="658"/>
    </location>
</feature>
<gene>
    <name evidence="14" type="ORF">BU23DRAFT_468065</name>
</gene>